<keyword evidence="3" id="KW-0378">Hydrolase</keyword>
<dbReference type="RefSeq" id="WP_248355162.1">
    <property type="nucleotide sequence ID" value="NZ_AP025591.1"/>
</dbReference>
<dbReference type="PANTHER" id="PTHR14859:SF15">
    <property type="entry name" value="ENDONUCLEASE_EXONUCLEASE_PHOSPHATASE DOMAIN-CONTAINING PROTEIN"/>
    <property type="match status" value="1"/>
</dbReference>
<keyword evidence="4" id="KW-1185">Reference proteome</keyword>
<dbReference type="GO" id="GO:0004519">
    <property type="term" value="F:endonuclease activity"/>
    <property type="evidence" value="ECO:0007669"/>
    <property type="project" value="UniProtKB-KW"/>
</dbReference>
<dbReference type="Gene3D" id="3.60.10.10">
    <property type="entry name" value="Endonuclease/exonuclease/phosphatase"/>
    <property type="match status" value="1"/>
</dbReference>
<dbReference type="InterPro" id="IPR005135">
    <property type="entry name" value="Endo/exonuclease/phosphatase"/>
</dbReference>
<feature type="region of interest" description="Disordered" evidence="1">
    <location>
        <begin position="244"/>
        <end position="276"/>
    </location>
</feature>
<organism evidence="3 4">
    <name type="scientific">Anaeromyxobacter oryzae</name>
    <dbReference type="NCBI Taxonomy" id="2918170"/>
    <lineage>
        <taxon>Bacteria</taxon>
        <taxon>Pseudomonadati</taxon>
        <taxon>Myxococcota</taxon>
        <taxon>Myxococcia</taxon>
        <taxon>Myxococcales</taxon>
        <taxon>Cystobacterineae</taxon>
        <taxon>Anaeromyxobacteraceae</taxon>
        <taxon>Anaeromyxobacter</taxon>
    </lineage>
</organism>
<dbReference type="EMBL" id="AP025591">
    <property type="protein sequence ID" value="BDG05953.1"/>
    <property type="molecule type" value="Genomic_DNA"/>
</dbReference>
<feature type="domain" description="Endonuclease/exonuclease/phosphatase" evidence="2">
    <location>
        <begin position="6"/>
        <end position="230"/>
    </location>
</feature>
<evidence type="ECO:0000313" key="3">
    <source>
        <dbReference type="EMBL" id="BDG05953.1"/>
    </source>
</evidence>
<evidence type="ECO:0000313" key="4">
    <source>
        <dbReference type="Proteomes" id="UP001162891"/>
    </source>
</evidence>
<dbReference type="InterPro" id="IPR051916">
    <property type="entry name" value="GPI-anchor_lipid_remodeler"/>
</dbReference>
<dbReference type="SUPFAM" id="SSF56219">
    <property type="entry name" value="DNase I-like"/>
    <property type="match status" value="1"/>
</dbReference>
<reference evidence="4" key="1">
    <citation type="journal article" date="2022" name="Int. J. Syst. Evol. Microbiol.">
        <title>Anaeromyxobacter oryzae sp. nov., Anaeromyxobacter diazotrophicus sp. nov. and Anaeromyxobacter paludicola sp. nov., isolated from paddy soils.</title>
        <authorList>
            <person name="Itoh H."/>
            <person name="Xu Z."/>
            <person name="Mise K."/>
            <person name="Masuda Y."/>
            <person name="Ushijima N."/>
            <person name="Hayakawa C."/>
            <person name="Shiratori Y."/>
            <person name="Senoo K."/>
        </authorList>
    </citation>
    <scope>NUCLEOTIDE SEQUENCE [LARGE SCALE GENOMIC DNA]</scope>
    <source>
        <strain evidence="4">Red232</strain>
    </source>
</reference>
<dbReference type="InterPro" id="IPR036691">
    <property type="entry name" value="Endo/exonu/phosph_ase_sf"/>
</dbReference>
<accession>A0ABN6N282</accession>
<keyword evidence="3" id="KW-0255">Endonuclease</keyword>
<evidence type="ECO:0000259" key="2">
    <source>
        <dbReference type="Pfam" id="PF03372"/>
    </source>
</evidence>
<name>A0ABN6N282_9BACT</name>
<dbReference type="Proteomes" id="UP001162891">
    <property type="component" value="Chromosome"/>
</dbReference>
<gene>
    <name evidence="3" type="ORF">AMOR_49490</name>
</gene>
<keyword evidence="3" id="KW-0540">Nuclease</keyword>
<sequence length="276" mass="29364">MSLRVMSWNVHGLRGADGRVDAERIARVIQEVGPDVAGLQEVGAPAAGAGPETAAATLARLTGLEGAFGRTMEHARGFAYGNAILSRHPIVATRTYDLSVPGREPRGCLRADVELPDALLHVFAAHLGLHWRERRRQVAALLSADILRDAALAHPVVLVGDFNSLSNRSAVPRWLRRELTDCALAAGDEAPTFPARFPLLRLDHAYVGGALRVVGCDVVRTPLARRASDHLPLVVEVELTPAARRPPAPRPLEAPGVSTTVGAAPARPPGSRSRPG</sequence>
<protein>
    <submittedName>
        <fullName evidence="3">Endonuclease</fullName>
    </submittedName>
</protein>
<feature type="compositionally biased region" description="Low complexity" evidence="1">
    <location>
        <begin position="262"/>
        <end position="276"/>
    </location>
</feature>
<dbReference type="PANTHER" id="PTHR14859">
    <property type="entry name" value="CALCOFLUOR WHITE HYPERSENSITIVE PROTEIN PRECURSOR"/>
    <property type="match status" value="1"/>
</dbReference>
<proteinExistence type="predicted"/>
<dbReference type="Pfam" id="PF03372">
    <property type="entry name" value="Exo_endo_phos"/>
    <property type="match status" value="1"/>
</dbReference>
<evidence type="ECO:0000256" key="1">
    <source>
        <dbReference type="SAM" id="MobiDB-lite"/>
    </source>
</evidence>